<feature type="region of interest" description="Disordered" evidence="1">
    <location>
        <begin position="54"/>
        <end position="79"/>
    </location>
</feature>
<reference evidence="2" key="1">
    <citation type="submission" date="2021-09" db="EMBL/GenBank/DDBJ databases">
        <title>The genome of Mauremys mutica provides insights into the evolution of semi-aquatic lifestyle.</title>
        <authorList>
            <person name="Gong S."/>
            <person name="Gao Y."/>
        </authorList>
    </citation>
    <scope>NUCLEOTIDE SEQUENCE</scope>
    <source>
        <strain evidence="2">MM-2020</strain>
        <tissue evidence="2">Muscle</tissue>
    </source>
</reference>
<name>A0A9D3XMD3_9SAUR</name>
<comment type="caution">
    <text evidence="2">The sequence shown here is derived from an EMBL/GenBank/DDBJ whole genome shotgun (WGS) entry which is preliminary data.</text>
</comment>
<dbReference type="EMBL" id="JAHDVG010000466">
    <property type="protein sequence ID" value="KAH1182568.1"/>
    <property type="molecule type" value="Genomic_DNA"/>
</dbReference>
<dbReference type="AlphaFoldDB" id="A0A9D3XMD3"/>
<sequence>MGVGRALWPWWNKHTGRDSPRAGNAGTFPSLTGPITFTGLPGFAFLWESHNSVNGPEQTWESPEPLPPPAHTQPPLWTGNTQWGPVSLVSSMGLKHTLTGCRELGAELPSAPQRNAVQ</sequence>
<protein>
    <submittedName>
        <fullName evidence="2">Uncharacterized protein</fullName>
    </submittedName>
</protein>
<evidence type="ECO:0000313" key="2">
    <source>
        <dbReference type="EMBL" id="KAH1182568.1"/>
    </source>
</evidence>
<keyword evidence="3" id="KW-1185">Reference proteome</keyword>
<accession>A0A9D3XMD3</accession>
<gene>
    <name evidence="2" type="ORF">KIL84_004060</name>
</gene>
<organism evidence="2 3">
    <name type="scientific">Mauremys mutica</name>
    <name type="common">yellowpond turtle</name>
    <dbReference type="NCBI Taxonomy" id="74926"/>
    <lineage>
        <taxon>Eukaryota</taxon>
        <taxon>Metazoa</taxon>
        <taxon>Chordata</taxon>
        <taxon>Craniata</taxon>
        <taxon>Vertebrata</taxon>
        <taxon>Euteleostomi</taxon>
        <taxon>Archelosauria</taxon>
        <taxon>Testudinata</taxon>
        <taxon>Testudines</taxon>
        <taxon>Cryptodira</taxon>
        <taxon>Durocryptodira</taxon>
        <taxon>Testudinoidea</taxon>
        <taxon>Geoemydidae</taxon>
        <taxon>Geoemydinae</taxon>
        <taxon>Mauremys</taxon>
    </lineage>
</organism>
<dbReference type="Proteomes" id="UP000827986">
    <property type="component" value="Unassembled WGS sequence"/>
</dbReference>
<proteinExistence type="predicted"/>
<evidence type="ECO:0000313" key="3">
    <source>
        <dbReference type="Proteomes" id="UP000827986"/>
    </source>
</evidence>
<evidence type="ECO:0000256" key="1">
    <source>
        <dbReference type="SAM" id="MobiDB-lite"/>
    </source>
</evidence>